<evidence type="ECO:0000313" key="12">
    <source>
        <dbReference type="Proteomes" id="UP000735302"/>
    </source>
</evidence>
<dbReference type="SMART" id="SM00181">
    <property type="entry name" value="EGF"/>
    <property type="match status" value="4"/>
</dbReference>
<keyword evidence="12" id="KW-1185">Reference proteome</keyword>
<evidence type="ECO:0000256" key="5">
    <source>
        <dbReference type="ARBA" id="ARBA00023157"/>
    </source>
</evidence>
<evidence type="ECO:0000259" key="10">
    <source>
        <dbReference type="PROSITE" id="PS50070"/>
    </source>
</evidence>
<feature type="region of interest" description="Disordered" evidence="7">
    <location>
        <begin position="1"/>
        <end position="29"/>
    </location>
</feature>
<evidence type="ECO:0000256" key="3">
    <source>
        <dbReference type="ARBA" id="ARBA00022801"/>
    </source>
</evidence>
<dbReference type="PROSITE" id="PS50055">
    <property type="entry name" value="TYR_PHOSPHATASE_PTP"/>
    <property type="match status" value="1"/>
</dbReference>
<dbReference type="GO" id="GO:0004725">
    <property type="term" value="F:protein tyrosine phosphatase activity"/>
    <property type="evidence" value="ECO:0007669"/>
    <property type="project" value="UniProtKB-EC"/>
</dbReference>
<reference evidence="11 12" key="1">
    <citation type="journal article" date="2021" name="Elife">
        <title>Chloroplast acquisition without the gene transfer in kleptoplastic sea slugs, Plakobranchus ocellatus.</title>
        <authorList>
            <person name="Maeda T."/>
            <person name="Takahashi S."/>
            <person name="Yoshida T."/>
            <person name="Shimamura S."/>
            <person name="Takaki Y."/>
            <person name="Nagai Y."/>
            <person name="Toyoda A."/>
            <person name="Suzuki Y."/>
            <person name="Arimoto A."/>
            <person name="Ishii H."/>
            <person name="Satoh N."/>
            <person name="Nishiyama T."/>
            <person name="Hasebe M."/>
            <person name="Maruyama T."/>
            <person name="Minagawa J."/>
            <person name="Obokata J."/>
            <person name="Shigenobu S."/>
        </authorList>
    </citation>
    <scope>NUCLEOTIDE SEQUENCE [LARGE SCALE GENOMIC DNA]</scope>
</reference>
<evidence type="ECO:0000256" key="6">
    <source>
        <dbReference type="PROSITE-ProRule" id="PRU00121"/>
    </source>
</evidence>
<feature type="domain" description="Kringle" evidence="10">
    <location>
        <begin position="123"/>
        <end position="216"/>
    </location>
</feature>
<dbReference type="PANTHER" id="PTHR19134">
    <property type="entry name" value="RECEPTOR-TYPE TYROSINE-PROTEIN PHOSPHATASE"/>
    <property type="match status" value="1"/>
</dbReference>
<organism evidence="11 12">
    <name type="scientific">Plakobranchus ocellatus</name>
    <dbReference type="NCBI Taxonomy" id="259542"/>
    <lineage>
        <taxon>Eukaryota</taxon>
        <taxon>Metazoa</taxon>
        <taxon>Spiralia</taxon>
        <taxon>Lophotrochozoa</taxon>
        <taxon>Mollusca</taxon>
        <taxon>Gastropoda</taxon>
        <taxon>Heterobranchia</taxon>
        <taxon>Euthyneura</taxon>
        <taxon>Panpulmonata</taxon>
        <taxon>Sacoglossa</taxon>
        <taxon>Placobranchoidea</taxon>
        <taxon>Plakobranchidae</taxon>
        <taxon>Plakobranchus</taxon>
    </lineage>
</organism>
<dbReference type="InterPro" id="IPR000242">
    <property type="entry name" value="PTP_cat"/>
</dbReference>
<evidence type="ECO:0000256" key="4">
    <source>
        <dbReference type="ARBA" id="ARBA00022912"/>
    </source>
</evidence>
<keyword evidence="5" id="KW-1015">Disulfide bond</keyword>
<dbReference type="PRINTS" id="PR00700">
    <property type="entry name" value="PRTYPHPHTASE"/>
</dbReference>
<accession>A0AAV4DBY2</accession>
<dbReference type="PROSITE" id="PS00022">
    <property type="entry name" value="EGF_1"/>
    <property type="match status" value="1"/>
</dbReference>
<dbReference type="SUPFAM" id="SSF57440">
    <property type="entry name" value="Kringle-like"/>
    <property type="match status" value="1"/>
</dbReference>
<keyword evidence="3" id="KW-0378">Hydrolase</keyword>
<dbReference type="AlphaFoldDB" id="A0AAV4DBY2"/>
<protein>
    <recommendedName>
        <fullName evidence="2">protein-tyrosine-phosphatase</fullName>
        <ecNumber evidence="2">3.1.3.48</ecNumber>
    </recommendedName>
</protein>
<evidence type="ECO:0000256" key="8">
    <source>
        <dbReference type="SAM" id="Phobius"/>
    </source>
</evidence>
<dbReference type="Proteomes" id="UP000735302">
    <property type="component" value="Unassembled WGS sequence"/>
</dbReference>
<feature type="transmembrane region" description="Helical" evidence="8">
    <location>
        <begin position="440"/>
        <end position="463"/>
    </location>
</feature>
<keyword evidence="11" id="KW-0675">Receptor</keyword>
<dbReference type="SUPFAM" id="SSF52799">
    <property type="entry name" value="(Phosphotyrosine protein) phosphatases II"/>
    <property type="match status" value="1"/>
</dbReference>
<comment type="caution">
    <text evidence="6">Lacks conserved residue(s) required for the propagation of feature annotation.</text>
</comment>
<dbReference type="PROSITE" id="PS50070">
    <property type="entry name" value="KRINGLE_2"/>
    <property type="match status" value="1"/>
</dbReference>
<evidence type="ECO:0000313" key="11">
    <source>
        <dbReference type="EMBL" id="GFO41460.1"/>
    </source>
</evidence>
<sequence length="750" mass="83875">MTSGQGDLKLSGHGVGGGTRTRERRAPADLRADTLSTVPQNQLAHSAPLGFSTSWLAEQWQHNLPCNMQRLSVKACPTGTFGWRCKLSCANCAEKACDPVKAQCLQGCLPGFYGPHCLFESDYMYNAKGIKYLGDKNVTKSGKSCVHWSKVNRKFQFEEGDDPQNFCRNPIVPTGGYKNNPWCYTSENEDLEDCEIKYRDDGCPRQLFGDGCLKECHCKNDTKCDRNGVCNCAAGWEGDTCQQPCEHGKYGFACKESCPNCLNEDCDPETGICRQGCLAGFTGPMCTKVCVFTYGENCAMPCGKCLNGTMCDRFNGHCKLGCQPGFTSSNTGVSLCDEECEGRYGKNCKTKCGACRNKAQCDKITGECPNGCQNGFATKFCNKICDSHYYGKDCAQQCGKCKDNQSCDPFTGGCRSGCVEGHSGFMCFQRMAEDNDSASVALYGGIGAAIAIVLLLLLFCLVYKKRRHKNLSVSKTNRDVAYVDDHMNRGESCLLLEDSRVGSEPPSHVREEDENAKNQEPIYVNVTNRKQSMPVPVPDLYDYICKNKERSCEGFIREFEELPMGLLAQCDIARKPENKSKNRYGNIVAYDHSRVILDPLPNEPFSDYVNANFMDGYSRKQMYIASQGPNKVMIRDFWRMVWQHRVSKIVMLTNLHEVGKKKCEQYWPDEGTQKYGDLSVLLVNATKYSDFVIRTFELTKEGENSRIVKQFHFTTWSDHGAPTYPTTLLAFRRKVVNFKPEDTAPILSHC</sequence>
<keyword evidence="8" id="KW-0472">Membrane</keyword>
<comment type="caution">
    <text evidence="11">The sequence shown here is derived from an EMBL/GenBank/DDBJ whole genome shotgun (WGS) entry which is preliminary data.</text>
</comment>
<keyword evidence="4" id="KW-0904">Protein phosphatase</keyword>
<dbReference type="InterPro" id="IPR000001">
    <property type="entry name" value="Kringle"/>
</dbReference>
<evidence type="ECO:0000256" key="1">
    <source>
        <dbReference type="ARBA" id="ARBA00009580"/>
    </source>
</evidence>
<dbReference type="InterPro" id="IPR013806">
    <property type="entry name" value="Kringle-like"/>
</dbReference>
<dbReference type="GO" id="GO:0008045">
    <property type="term" value="P:motor neuron axon guidance"/>
    <property type="evidence" value="ECO:0007669"/>
    <property type="project" value="TreeGrafter"/>
</dbReference>
<comment type="similarity">
    <text evidence="1">Belongs to the protein-tyrosine phosphatase family.</text>
</comment>
<keyword evidence="8" id="KW-0812">Transmembrane</keyword>
<dbReference type="PANTHER" id="PTHR19134:SF562">
    <property type="entry name" value="PROTEIN-TYROSINE-PHOSPHATASE"/>
    <property type="match status" value="1"/>
</dbReference>
<dbReference type="InterPro" id="IPR050348">
    <property type="entry name" value="Protein-Tyr_Phosphatase"/>
</dbReference>
<keyword evidence="6" id="KW-0420">Kringle</keyword>
<dbReference type="Pfam" id="PF00102">
    <property type="entry name" value="Y_phosphatase"/>
    <property type="match status" value="1"/>
</dbReference>
<evidence type="ECO:0000259" key="9">
    <source>
        <dbReference type="PROSITE" id="PS50055"/>
    </source>
</evidence>
<evidence type="ECO:0000256" key="7">
    <source>
        <dbReference type="SAM" id="MobiDB-lite"/>
    </source>
</evidence>
<dbReference type="InterPro" id="IPR000742">
    <property type="entry name" value="EGF"/>
</dbReference>
<feature type="domain" description="Tyrosine-protein phosphatase" evidence="9">
    <location>
        <begin position="555"/>
        <end position="750"/>
    </location>
</feature>
<proteinExistence type="inferred from homology"/>
<dbReference type="InterPro" id="IPR029021">
    <property type="entry name" value="Prot-tyrosine_phosphatase-like"/>
</dbReference>
<dbReference type="SMART" id="SM00130">
    <property type="entry name" value="KR"/>
    <property type="match status" value="1"/>
</dbReference>
<dbReference type="Gene3D" id="3.90.190.10">
    <property type="entry name" value="Protein tyrosine phosphatase superfamily"/>
    <property type="match status" value="1"/>
</dbReference>
<keyword evidence="8" id="KW-1133">Transmembrane helix</keyword>
<dbReference type="EC" id="3.1.3.48" evidence="2"/>
<dbReference type="EMBL" id="BLXT01007690">
    <property type="protein sequence ID" value="GFO41460.1"/>
    <property type="molecule type" value="Genomic_DNA"/>
</dbReference>
<name>A0AAV4DBY2_9GAST</name>
<gene>
    <name evidence="11" type="ORF">PoB_006796500</name>
</gene>
<feature type="compositionally biased region" description="Basic and acidic residues" evidence="7">
    <location>
        <begin position="20"/>
        <end position="29"/>
    </location>
</feature>
<dbReference type="SMART" id="SM00194">
    <property type="entry name" value="PTPc"/>
    <property type="match status" value="1"/>
</dbReference>
<dbReference type="Gene3D" id="2.170.300.10">
    <property type="entry name" value="Tie2 ligand-binding domain superfamily"/>
    <property type="match status" value="2"/>
</dbReference>
<evidence type="ECO:0000256" key="2">
    <source>
        <dbReference type="ARBA" id="ARBA00013064"/>
    </source>
</evidence>
<feature type="non-terminal residue" evidence="11">
    <location>
        <position position="750"/>
    </location>
</feature>